<protein>
    <submittedName>
        <fullName evidence="2">Uncharacterized protein</fullName>
    </submittedName>
</protein>
<accession>A0ABN7B6F0</accession>
<organism evidence="2 3">
    <name type="scientific">Nesidiocoris tenuis</name>
    <dbReference type="NCBI Taxonomy" id="355587"/>
    <lineage>
        <taxon>Eukaryota</taxon>
        <taxon>Metazoa</taxon>
        <taxon>Ecdysozoa</taxon>
        <taxon>Arthropoda</taxon>
        <taxon>Hexapoda</taxon>
        <taxon>Insecta</taxon>
        <taxon>Pterygota</taxon>
        <taxon>Neoptera</taxon>
        <taxon>Paraneoptera</taxon>
        <taxon>Hemiptera</taxon>
        <taxon>Heteroptera</taxon>
        <taxon>Panheteroptera</taxon>
        <taxon>Cimicomorpha</taxon>
        <taxon>Miridae</taxon>
        <taxon>Dicyphina</taxon>
        <taxon>Nesidiocoris</taxon>
    </lineage>
</organism>
<keyword evidence="1" id="KW-0175">Coiled coil</keyword>
<reference evidence="2 3" key="1">
    <citation type="submission" date="2023-09" db="EMBL/GenBank/DDBJ databases">
        <title>Nesidiocoris tenuis whole genome shotgun sequence.</title>
        <authorList>
            <person name="Shibata T."/>
            <person name="Shimoda M."/>
            <person name="Kobayashi T."/>
            <person name="Uehara T."/>
        </authorList>
    </citation>
    <scope>NUCLEOTIDE SEQUENCE [LARGE SCALE GENOMIC DNA]</scope>
    <source>
        <strain evidence="2 3">Japan</strain>
    </source>
</reference>
<name>A0ABN7B6F0_9HEMI</name>
<sequence>MPNFDTKNIVALAREFDEKLEALRSGVCEPSKLGAGLKTVSAMNSIEEKARRLLDEVNELNETMNARLLEKEQRSNSMAEVLKELEEKLDEIDGK</sequence>
<gene>
    <name evidence="2" type="ORF">NTJ_12651</name>
</gene>
<dbReference type="EMBL" id="AP028919">
    <property type="protein sequence ID" value="BES99833.1"/>
    <property type="molecule type" value="Genomic_DNA"/>
</dbReference>
<evidence type="ECO:0000256" key="1">
    <source>
        <dbReference type="SAM" id="Coils"/>
    </source>
</evidence>
<feature type="coiled-coil region" evidence="1">
    <location>
        <begin position="43"/>
        <end position="95"/>
    </location>
</feature>
<dbReference type="Proteomes" id="UP001307889">
    <property type="component" value="Chromosome 11"/>
</dbReference>
<proteinExistence type="predicted"/>
<evidence type="ECO:0000313" key="3">
    <source>
        <dbReference type="Proteomes" id="UP001307889"/>
    </source>
</evidence>
<keyword evidence="3" id="KW-1185">Reference proteome</keyword>
<evidence type="ECO:0000313" key="2">
    <source>
        <dbReference type="EMBL" id="BES99833.1"/>
    </source>
</evidence>